<proteinExistence type="predicted"/>
<dbReference type="Pfam" id="PF13490">
    <property type="entry name" value="zf-HC2"/>
    <property type="match status" value="1"/>
</dbReference>
<dbReference type="Gene3D" id="1.10.10.1320">
    <property type="entry name" value="Anti-sigma factor, zinc-finger domain"/>
    <property type="match status" value="1"/>
</dbReference>
<organism evidence="4 5">
    <name type="scientific">Leucobacter iarius</name>
    <dbReference type="NCBI Taxonomy" id="333963"/>
    <lineage>
        <taxon>Bacteria</taxon>
        <taxon>Bacillati</taxon>
        <taxon>Actinomycetota</taxon>
        <taxon>Actinomycetes</taxon>
        <taxon>Micrococcales</taxon>
        <taxon>Microbacteriaceae</taxon>
        <taxon>Leucobacter</taxon>
    </lineage>
</organism>
<evidence type="ECO:0000256" key="1">
    <source>
        <dbReference type="ARBA" id="ARBA00023015"/>
    </source>
</evidence>
<feature type="domain" description="Putative zinc-finger" evidence="3">
    <location>
        <begin position="6"/>
        <end position="40"/>
    </location>
</feature>
<comment type="caution">
    <text evidence="4">The sequence shown here is derived from an EMBL/GenBank/DDBJ whole genome shotgun (WGS) entry which is preliminary data.</text>
</comment>
<dbReference type="Proteomes" id="UP001500851">
    <property type="component" value="Unassembled WGS sequence"/>
</dbReference>
<name>A0ABP4XJT7_9MICO</name>
<accession>A0ABP4XJT7</accession>
<evidence type="ECO:0000313" key="4">
    <source>
        <dbReference type="EMBL" id="GAA1785665.1"/>
    </source>
</evidence>
<dbReference type="EMBL" id="BAAAOB010000001">
    <property type="protein sequence ID" value="GAA1785665.1"/>
    <property type="molecule type" value="Genomic_DNA"/>
</dbReference>
<keyword evidence="1" id="KW-0805">Transcription regulation</keyword>
<gene>
    <name evidence="4" type="ORF">GCM10009768_13210</name>
</gene>
<evidence type="ECO:0000259" key="3">
    <source>
        <dbReference type="Pfam" id="PF13490"/>
    </source>
</evidence>
<keyword evidence="5" id="KW-1185">Reference proteome</keyword>
<protein>
    <recommendedName>
        <fullName evidence="3">Putative zinc-finger domain-containing protein</fullName>
    </recommendedName>
</protein>
<evidence type="ECO:0000256" key="2">
    <source>
        <dbReference type="ARBA" id="ARBA00023163"/>
    </source>
</evidence>
<keyword evidence="2" id="KW-0804">Transcription</keyword>
<reference evidence="5" key="1">
    <citation type="journal article" date="2019" name="Int. J. Syst. Evol. Microbiol.">
        <title>The Global Catalogue of Microorganisms (GCM) 10K type strain sequencing project: providing services to taxonomists for standard genome sequencing and annotation.</title>
        <authorList>
            <consortium name="The Broad Institute Genomics Platform"/>
            <consortium name="The Broad Institute Genome Sequencing Center for Infectious Disease"/>
            <person name="Wu L."/>
            <person name="Ma J."/>
        </authorList>
    </citation>
    <scope>NUCLEOTIDE SEQUENCE [LARGE SCALE GENOMIC DNA]</scope>
    <source>
        <strain evidence="5">JCM 14736</strain>
    </source>
</reference>
<sequence>MSGCDCQTARDNLEELLRGELSEGACGPIREHLANCPDCRDEQQVFEHLTIAVKRACEEEAPPSLRDAVLRGLRELDQHA</sequence>
<dbReference type="RefSeq" id="WP_046455260.1">
    <property type="nucleotide sequence ID" value="NZ_BAAAOB010000001.1"/>
</dbReference>
<dbReference type="InterPro" id="IPR041916">
    <property type="entry name" value="Anti_sigma_zinc_sf"/>
</dbReference>
<dbReference type="InterPro" id="IPR027383">
    <property type="entry name" value="Znf_put"/>
</dbReference>
<evidence type="ECO:0000313" key="5">
    <source>
        <dbReference type="Proteomes" id="UP001500851"/>
    </source>
</evidence>